<dbReference type="EMBL" id="BAAAUV010000003">
    <property type="protein sequence ID" value="GAA3201244.1"/>
    <property type="molecule type" value="Genomic_DNA"/>
</dbReference>
<name>A0ABP6Q2T8_9ACTN</name>
<comment type="caution">
    <text evidence="2">The sequence shown here is derived from an EMBL/GenBank/DDBJ whole genome shotgun (WGS) entry which is preliminary data.</text>
</comment>
<reference evidence="3" key="1">
    <citation type="journal article" date="2019" name="Int. J. Syst. Evol. Microbiol.">
        <title>The Global Catalogue of Microorganisms (GCM) 10K type strain sequencing project: providing services to taxonomists for standard genome sequencing and annotation.</title>
        <authorList>
            <consortium name="The Broad Institute Genomics Platform"/>
            <consortium name="The Broad Institute Genome Sequencing Center for Infectious Disease"/>
            <person name="Wu L."/>
            <person name="Ma J."/>
        </authorList>
    </citation>
    <scope>NUCLEOTIDE SEQUENCE [LARGE SCALE GENOMIC DNA]</scope>
    <source>
        <strain evidence="3">JCM 9377</strain>
    </source>
</reference>
<evidence type="ECO:0000313" key="3">
    <source>
        <dbReference type="Proteomes" id="UP001501237"/>
    </source>
</evidence>
<dbReference type="InterPro" id="IPR054343">
    <property type="entry name" value="TY-Chap_M"/>
</dbReference>
<sequence>MGAAVPDEPECLHAEAVAITTAWAAANGLATAPAALADLSVGSGSAIVYLRVLDEPPLIDLISPLVRDVGFDPELHEALGAITRRMLIGRVYCTDRTIWASCPVLARPFQPEHLMIALSLMTGLADDLDDELADRFGGMRAIGDEAGPHAVPDRDRIGMYL</sequence>
<gene>
    <name evidence="2" type="ORF">GCM10010468_14320</name>
</gene>
<dbReference type="Gene3D" id="3.30.1460.10">
    <property type="match status" value="1"/>
</dbReference>
<accession>A0ABP6Q2T8</accession>
<protein>
    <recommendedName>
        <fullName evidence="1">TY-Chap central domain-containing protein</fullName>
    </recommendedName>
</protein>
<dbReference type="RefSeq" id="WP_344823568.1">
    <property type="nucleotide sequence ID" value="NZ_BAAAUV010000003.1"/>
</dbReference>
<evidence type="ECO:0000313" key="2">
    <source>
        <dbReference type="EMBL" id="GAA3201244.1"/>
    </source>
</evidence>
<organism evidence="2 3">
    <name type="scientific">Actinocorallia longicatena</name>
    <dbReference type="NCBI Taxonomy" id="111803"/>
    <lineage>
        <taxon>Bacteria</taxon>
        <taxon>Bacillati</taxon>
        <taxon>Actinomycetota</taxon>
        <taxon>Actinomycetes</taxon>
        <taxon>Streptosporangiales</taxon>
        <taxon>Thermomonosporaceae</taxon>
        <taxon>Actinocorallia</taxon>
    </lineage>
</organism>
<evidence type="ECO:0000259" key="1">
    <source>
        <dbReference type="Pfam" id="PF22551"/>
    </source>
</evidence>
<feature type="domain" description="TY-Chap central" evidence="1">
    <location>
        <begin position="37"/>
        <end position="142"/>
    </location>
</feature>
<dbReference type="Pfam" id="PF22551">
    <property type="entry name" value="TY-Chap1"/>
    <property type="match status" value="1"/>
</dbReference>
<keyword evidence="3" id="KW-1185">Reference proteome</keyword>
<dbReference type="Proteomes" id="UP001501237">
    <property type="component" value="Unassembled WGS sequence"/>
</dbReference>
<dbReference type="SUPFAM" id="SSF69635">
    <property type="entry name" value="Type III secretory system chaperone-like"/>
    <property type="match status" value="1"/>
</dbReference>
<proteinExistence type="predicted"/>